<feature type="compositionally biased region" description="Basic residues" evidence="1">
    <location>
        <begin position="451"/>
        <end position="465"/>
    </location>
</feature>
<feature type="region of interest" description="Disordered" evidence="1">
    <location>
        <begin position="279"/>
        <end position="332"/>
    </location>
</feature>
<gene>
    <name evidence="2" type="ORF">AVDCRST_MAG27-3406</name>
</gene>
<feature type="compositionally biased region" description="Basic and acidic residues" evidence="1">
    <location>
        <begin position="55"/>
        <end position="71"/>
    </location>
</feature>
<organism evidence="2">
    <name type="scientific">uncultured Craurococcus sp</name>
    <dbReference type="NCBI Taxonomy" id="1135998"/>
    <lineage>
        <taxon>Bacteria</taxon>
        <taxon>Pseudomonadati</taxon>
        <taxon>Pseudomonadota</taxon>
        <taxon>Alphaproteobacteria</taxon>
        <taxon>Acetobacterales</taxon>
        <taxon>Acetobacteraceae</taxon>
        <taxon>Craurococcus</taxon>
        <taxon>environmental samples</taxon>
    </lineage>
</organism>
<proteinExistence type="predicted"/>
<keyword evidence="2" id="KW-0456">Lyase</keyword>
<dbReference type="EMBL" id="CADCTD010000151">
    <property type="protein sequence ID" value="CAA9275763.1"/>
    <property type="molecule type" value="Genomic_DNA"/>
</dbReference>
<feature type="region of interest" description="Disordered" evidence="1">
    <location>
        <begin position="451"/>
        <end position="472"/>
    </location>
</feature>
<sequence length="510" mass="54430">GRHHPAARHPPASRGRRRHRPSGAAAGDAGGAECRRRGAHPGRAQGGGALSPEGRAGDALRADHRLHDGAGDARAVGAQPQPRHGRLRPRLCMGRGCQADRLRGRAGNLPGHPPAGWARRHAELHRHPDLGELLRPCGGPHRPGLPAQPADRRGSAGGVAECRWRRRADAQDGLRHDPGGAAQHPAADARRLRAACEFQPCHRHRPRLRGEPDRRAAGGAAAGRAAAQHGHPGDGRQPEDRAGGHRLRARGGGRGQPRDAGDGAGERALRRAAMRRLGRVFGHHRQSGAGGGFRPRRAARRHGHPLREPGDLWGGASLHPPRGQRGGGAEAGRRDALVGGLHLEARRRDGCQPLPRQQAWRADHHPREVARSDGQGGLDQPRRCRALCGGGDAAGLRLHGHAGLRPGGGDGPGGGRGEPAVLHHRAGQRLRLQADPFHQARHQHADVRAHGGRHGHQLRHNRHRRGDGAAGGRAHLPAYAAHGERRADEERGVRFRRGGIRALADGRDHV</sequence>
<feature type="non-terminal residue" evidence="2">
    <location>
        <position position="510"/>
    </location>
</feature>
<dbReference type="EC" id="4.2.1.7" evidence="2"/>
<dbReference type="AlphaFoldDB" id="A0A6J4JFD1"/>
<dbReference type="GO" id="GO:0008789">
    <property type="term" value="F:altronate dehydratase activity"/>
    <property type="evidence" value="ECO:0007669"/>
    <property type="project" value="UniProtKB-EC"/>
</dbReference>
<feature type="compositionally biased region" description="Basic and acidic residues" evidence="1">
    <location>
        <begin position="361"/>
        <end position="371"/>
    </location>
</feature>
<feature type="non-terminal residue" evidence="2">
    <location>
        <position position="1"/>
    </location>
</feature>
<evidence type="ECO:0000256" key="1">
    <source>
        <dbReference type="SAM" id="MobiDB-lite"/>
    </source>
</evidence>
<feature type="region of interest" description="Disordered" evidence="1">
    <location>
        <begin position="203"/>
        <end position="265"/>
    </location>
</feature>
<feature type="region of interest" description="Disordered" evidence="1">
    <location>
        <begin position="348"/>
        <end position="380"/>
    </location>
</feature>
<protein>
    <submittedName>
        <fullName evidence="2">Altronate dehydratase</fullName>
        <ecNumber evidence="2">4.2.1.7</ecNumber>
    </submittedName>
</protein>
<name>A0A6J4JFD1_9PROT</name>
<feature type="region of interest" description="Disordered" evidence="1">
    <location>
        <begin position="1"/>
        <end position="91"/>
    </location>
</feature>
<feature type="region of interest" description="Disordered" evidence="1">
    <location>
        <begin position="135"/>
        <end position="159"/>
    </location>
</feature>
<feature type="compositionally biased region" description="Basic and acidic residues" evidence="1">
    <location>
        <begin position="231"/>
        <end position="243"/>
    </location>
</feature>
<accession>A0A6J4JFD1</accession>
<feature type="compositionally biased region" description="Basic and acidic residues" evidence="1">
    <location>
        <begin position="256"/>
        <end position="265"/>
    </location>
</feature>
<feature type="compositionally biased region" description="Basic residues" evidence="1">
    <location>
        <begin position="294"/>
        <end position="304"/>
    </location>
</feature>
<feature type="compositionally biased region" description="Low complexity" evidence="1">
    <location>
        <begin position="217"/>
        <end position="227"/>
    </location>
</feature>
<reference evidence="2" key="1">
    <citation type="submission" date="2020-02" db="EMBL/GenBank/DDBJ databases">
        <authorList>
            <person name="Meier V. D."/>
        </authorList>
    </citation>
    <scope>NUCLEOTIDE SEQUENCE</scope>
    <source>
        <strain evidence="2">AVDCRST_MAG27</strain>
    </source>
</reference>
<evidence type="ECO:0000313" key="2">
    <source>
        <dbReference type="EMBL" id="CAA9275763.1"/>
    </source>
</evidence>